<reference evidence="2" key="1">
    <citation type="journal article" date="2020" name="Stud. Mycol.">
        <title>101 Dothideomycetes genomes: a test case for predicting lifestyles and emergence of pathogens.</title>
        <authorList>
            <person name="Haridas S."/>
            <person name="Albert R."/>
            <person name="Binder M."/>
            <person name="Bloem J."/>
            <person name="Labutti K."/>
            <person name="Salamov A."/>
            <person name="Andreopoulos B."/>
            <person name="Baker S."/>
            <person name="Barry K."/>
            <person name="Bills G."/>
            <person name="Bluhm B."/>
            <person name="Cannon C."/>
            <person name="Castanera R."/>
            <person name="Culley D."/>
            <person name="Daum C."/>
            <person name="Ezra D."/>
            <person name="Gonzalez J."/>
            <person name="Henrissat B."/>
            <person name="Kuo A."/>
            <person name="Liang C."/>
            <person name="Lipzen A."/>
            <person name="Lutzoni F."/>
            <person name="Magnuson J."/>
            <person name="Mondo S."/>
            <person name="Nolan M."/>
            <person name="Ohm R."/>
            <person name="Pangilinan J."/>
            <person name="Park H.-J."/>
            <person name="Ramirez L."/>
            <person name="Alfaro M."/>
            <person name="Sun H."/>
            <person name="Tritt A."/>
            <person name="Yoshinaga Y."/>
            <person name="Zwiers L.-H."/>
            <person name="Turgeon B."/>
            <person name="Goodwin S."/>
            <person name="Spatafora J."/>
            <person name="Crous P."/>
            <person name="Grigoriev I."/>
        </authorList>
    </citation>
    <scope>NUCLEOTIDE SEQUENCE</scope>
    <source>
        <strain evidence="2">CBS 107.79</strain>
    </source>
</reference>
<keyword evidence="3" id="KW-1185">Reference proteome</keyword>
<feature type="region of interest" description="Disordered" evidence="1">
    <location>
        <begin position="1"/>
        <end position="29"/>
    </location>
</feature>
<gene>
    <name evidence="2" type="ORF">BU23DRAFT_548603</name>
</gene>
<evidence type="ECO:0000256" key="1">
    <source>
        <dbReference type="SAM" id="MobiDB-lite"/>
    </source>
</evidence>
<proteinExistence type="predicted"/>
<organism evidence="2 3">
    <name type="scientific">Bimuria novae-zelandiae CBS 107.79</name>
    <dbReference type="NCBI Taxonomy" id="1447943"/>
    <lineage>
        <taxon>Eukaryota</taxon>
        <taxon>Fungi</taxon>
        <taxon>Dikarya</taxon>
        <taxon>Ascomycota</taxon>
        <taxon>Pezizomycotina</taxon>
        <taxon>Dothideomycetes</taxon>
        <taxon>Pleosporomycetidae</taxon>
        <taxon>Pleosporales</taxon>
        <taxon>Massarineae</taxon>
        <taxon>Didymosphaeriaceae</taxon>
        <taxon>Bimuria</taxon>
    </lineage>
</organism>
<dbReference type="AlphaFoldDB" id="A0A6A5VV35"/>
<evidence type="ECO:0000313" key="2">
    <source>
        <dbReference type="EMBL" id="KAF1980449.1"/>
    </source>
</evidence>
<dbReference type="OrthoDB" id="3794676at2759"/>
<dbReference type="EMBL" id="ML976656">
    <property type="protein sequence ID" value="KAF1980449.1"/>
    <property type="molecule type" value="Genomic_DNA"/>
</dbReference>
<name>A0A6A5VV35_9PLEO</name>
<sequence length="84" mass="9433">MAFPTTKPTATRKSSDISVASHSSSKHAFGTATHSLRSILKKPFQGWTKEALWAKYDLDDVYNFPTVRRRGTEHGYTDAFSQPN</sequence>
<protein>
    <submittedName>
        <fullName evidence="2">Uncharacterized protein</fullName>
    </submittedName>
</protein>
<dbReference type="Proteomes" id="UP000800036">
    <property type="component" value="Unassembled WGS sequence"/>
</dbReference>
<feature type="compositionally biased region" description="Polar residues" evidence="1">
    <location>
        <begin position="1"/>
        <end position="12"/>
    </location>
</feature>
<accession>A0A6A5VV35</accession>
<feature type="non-terminal residue" evidence="2">
    <location>
        <position position="84"/>
    </location>
</feature>
<evidence type="ECO:0000313" key="3">
    <source>
        <dbReference type="Proteomes" id="UP000800036"/>
    </source>
</evidence>